<dbReference type="SUPFAM" id="SSF53850">
    <property type="entry name" value="Periplasmic binding protein-like II"/>
    <property type="match status" value="1"/>
</dbReference>
<dbReference type="eggNOG" id="COG1732">
    <property type="taxonomic scope" value="Bacteria"/>
</dbReference>
<keyword evidence="2" id="KW-1185">Reference proteome</keyword>
<evidence type="ECO:0000313" key="1">
    <source>
        <dbReference type="EMBL" id="EKF22766.1"/>
    </source>
</evidence>
<dbReference type="OrthoDB" id="4774756at2"/>
<dbReference type="GO" id="GO:0022857">
    <property type="term" value="F:transmembrane transporter activity"/>
    <property type="evidence" value="ECO:0007669"/>
    <property type="project" value="InterPro"/>
</dbReference>
<dbReference type="RefSeq" id="WP_005629297.1">
    <property type="nucleotide sequence ID" value="NZ_AMRA01000093.1"/>
</dbReference>
<reference evidence="1 2" key="1">
    <citation type="journal article" date="2012" name="J. Bacteriol.">
        <title>Genome sequence of Mycobacterium hassiacum DSM 44199, a rare source of heat-stable mycobacterial proteins.</title>
        <authorList>
            <person name="Tiago I."/>
            <person name="Maranha A."/>
            <person name="Mendes V."/>
            <person name="Alarico S."/>
            <person name="Moynihan P.J."/>
            <person name="Clarke A.J."/>
            <person name="Macedo-Ribeiro S."/>
            <person name="Pereira P.J."/>
            <person name="Empadinhas N."/>
        </authorList>
    </citation>
    <scope>NUCLEOTIDE SEQUENCE [LARGE SCALE GENOMIC DNA]</scope>
    <source>
        <strain evidence="2">DSM 44199 / CIP 105218 / JCM 12690 / 3849</strain>
    </source>
</reference>
<protein>
    <submittedName>
        <fullName evidence="1">Substrate binding domain of ABC-type glycine betaine transport system family protein</fullName>
    </submittedName>
</protein>
<dbReference type="AlphaFoldDB" id="K5BF26"/>
<dbReference type="EMBL" id="AMRA01000093">
    <property type="protein sequence ID" value="EKF22766.1"/>
    <property type="molecule type" value="Genomic_DNA"/>
</dbReference>
<accession>K5BF26</accession>
<dbReference type="Gene3D" id="3.40.190.120">
    <property type="entry name" value="Osmoprotection protein (prox), domain 2"/>
    <property type="match status" value="1"/>
</dbReference>
<dbReference type="PATRIC" id="fig|1122247.3.peg.3074"/>
<dbReference type="Proteomes" id="UP000006265">
    <property type="component" value="Unassembled WGS sequence"/>
</dbReference>
<dbReference type="PROSITE" id="PS51257">
    <property type="entry name" value="PROKAR_LIPOPROTEIN"/>
    <property type="match status" value="1"/>
</dbReference>
<organism evidence="1 2">
    <name type="scientific">Mycolicibacterium hassiacum (strain DSM 44199 / CIP 105218 / JCM 12690 / 3849)</name>
    <name type="common">Mycobacterium hassiacum</name>
    <dbReference type="NCBI Taxonomy" id="1122247"/>
    <lineage>
        <taxon>Bacteria</taxon>
        <taxon>Bacillati</taxon>
        <taxon>Actinomycetota</taxon>
        <taxon>Actinomycetes</taxon>
        <taxon>Mycobacteriales</taxon>
        <taxon>Mycobacteriaceae</taxon>
        <taxon>Mycolicibacterium</taxon>
    </lineage>
</organism>
<proteinExistence type="predicted"/>
<dbReference type="STRING" id="1122247.GCA_000379865_00528"/>
<evidence type="ECO:0000313" key="2">
    <source>
        <dbReference type="Proteomes" id="UP000006265"/>
    </source>
</evidence>
<name>K5BF26_MYCHD</name>
<dbReference type="Gene3D" id="3.40.190.10">
    <property type="entry name" value="Periplasmic binding protein-like II"/>
    <property type="match status" value="1"/>
</dbReference>
<sequence length="283" mass="29616">MRRLAGAVVTLLVAGLVVGLAGCGRDPAVPPIAVGSRSGADATLIAHIYAAALRYYGSPAQVVEVDDPLRALDTGEVRVAPGFTGRILSRLVPDAVARSPSQVYREMVSALPEGIAAGDYTESAEDKPTLVVTDATASAWGGRDLSAAVRNCDELRLGGVTGAVWPSRLGTCRLPKAREFANRAAAFAALQKGEINAAWSSTAAPFIPTELLTLSDRTALIRAENLVPLYRRNELNERQILALNEVAGVLDTAALAEMRAQVEKGAEPAAVADAFLAEHPLGV</sequence>
<comment type="caution">
    <text evidence="1">The sequence shown here is derived from an EMBL/GenBank/DDBJ whole genome shotgun (WGS) entry which is preliminary data.</text>
</comment>
<dbReference type="Pfam" id="PF04069">
    <property type="entry name" value="OpuAC"/>
    <property type="match status" value="1"/>
</dbReference>
<gene>
    <name evidence="1" type="ORF">C731_3206</name>
</gene>
<dbReference type="InterPro" id="IPR007210">
    <property type="entry name" value="ABC_Gly_betaine_transp_sub-bd"/>
</dbReference>
<dbReference type="GO" id="GO:0043190">
    <property type="term" value="C:ATP-binding cassette (ABC) transporter complex"/>
    <property type="evidence" value="ECO:0007669"/>
    <property type="project" value="InterPro"/>
</dbReference>